<feature type="region of interest" description="Disordered" evidence="2">
    <location>
        <begin position="313"/>
        <end position="334"/>
    </location>
</feature>
<proteinExistence type="predicted"/>
<evidence type="ECO:0000256" key="1">
    <source>
        <dbReference type="SAM" id="Coils"/>
    </source>
</evidence>
<accession>A0A916VQL1</accession>
<feature type="compositionally biased region" description="Basic and acidic residues" evidence="2">
    <location>
        <begin position="313"/>
        <end position="322"/>
    </location>
</feature>
<protein>
    <submittedName>
        <fullName evidence="3">Uncharacterized protein</fullName>
    </submittedName>
</protein>
<feature type="compositionally biased region" description="Basic residues" evidence="2">
    <location>
        <begin position="323"/>
        <end position="334"/>
    </location>
</feature>
<organism evidence="3 4">
    <name type="scientific">Neptunicoccus cionae</name>
    <dbReference type="NCBI Taxonomy" id="2035344"/>
    <lineage>
        <taxon>Bacteria</taxon>
        <taxon>Pseudomonadati</taxon>
        <taxon>Pseudomonadota</taxon>
        <taxon>Alphaproteobacteria</taxon>
        <taxon>Rhodobacterales</taxon>
        <taxon>Paracoccaceae</taxon>
        <taxon>Neptunicoccus</taxon>
    </lineage>
</organism>
<dbReference type="AlphaFoldDB" id="A0A916VQL1"/>
<dbReference type="RefSeq" id="WP_188674992.1">
    <property type="nucleotide sequence ID" value="NZ_BMKA01000003.1"/>
</dbReference>
<keyword evidence="4" id="KW-1185">Reference proteome</keyword>
<sequence>MAASKDSAIIESYASDSFNKALRIINKDKDTAIGVLSQNLSKIKSIAIPISPKGVSEYAKNKASCEKAYKAFMQEMNAVWSKKAKSGKKLDTLYDNYCQTIAELEAENDRWTAVLGADFILKVSSGLQQLLKMREMMKLRASELLTEIEALKKDLKKAEKEEWHTYVKNGISICWSVATMVIPPLRAMSMVHKLAATGLVVLSSDAIFGSKSDIAEDGTTTALDGMKIASAAKKMERAATGFGAASLALKAVVIHGDVKEVAEVRSKVEVLKGKIDNAQKSVNYMSKTLRKTEGEAIKIKTSLRQLEKKMMAQVQKGRDASKMHKNLLAKRAKP</sequence>
<feature type="coiled-coil region" evidence="1">
    <location>
        <begin position="261"/>
        <end position="309"/>
    </location>
</feature>
<comment type="caution">
    <text evidence="3">The sequence shown here is derived from an EMBL/GenBank/DDBJ whole genome shotgun (WGS) entry which is preliminary data.</text>
</comment>
<reference evidence="3" key="2">
    <citation type="submission" date="2020-09" db="EMBL/GenBank/DDBJ databases">
        <authorList>
            <person name="Sun Q."/>
            <person name="Zhou Y."/>
        </authorList>
    </citation>
    <scope>NUCLEOTIDE SEQUENCE</scope>
    <source>
        <strain evidence="3">CGMCC 1.15880</strain>
    </source>
</reference>
<reference evidence="3" key="1">
    <citation type="journal article" date="2014" name="Int. J. Syst. Evol. Microbiol.">
        <title>Complete genome sequence of Corynebacterium casei LMG S-19264T (=DSM 44701T), isolated from a smear-ripened cheese.</title>
        <authorList>
            <consortium name="US DOE Joint Genome Institute (JGI-PGF)"/>
            <person name="Walter F."/>
            <person name="Albersmeier A."/>
            <person name="Kalinowski J."/>
            <person name="Ruckert C."/>
        </authorList>
    </citation>
    <scope>NUCLEOTIDE SEQUENCE</scope>
    <source>
        <strain evidence="3">CGMCC 1.15880</strain>
    </source>
</reference>
<dbReference type="Proteomes" id="UP000628017">
    <property type="component" value="Unassembled WGS sequence"/>
</dbReference>
<evidence type="ECO:0000313" key="3">
    <source>
        <dbReference type="EMBL" id="GGA21116.1"/>
    </source>
</evidence>
<gene>
    <name evidence="3" type="ORF">GCM10011498_22230</name>
</gene>
<name>A0A916VQL1_9RHOB</name>
<dbReference type="EMBL" id="BMKA01000003">
    <property type="protein sequence ID" value="GGA21116.1"/>
    <property type="molecule type" value="Genomic_DNA"/>
</dbReference>
<keyword evidence="1" id="KW-0175">Coiled coil</keyword>
<evidence type="ECO:0000313" key="4">
    <source>
        <dbReference type="Proteomes" id="UP000628017"/>
    </source>
</evidence>
<feature type="coiled-coil region" evidence="1">
    <location>
        <begin position="94"/>
        <end position="161"/>
    </location>
</feature>
<evidence type="ECO:0000256" key="2">
    <source>
        <dbReference type="SAM" id="MobiDB-lite"/>
    </source>
</evidence>